<protein>
    <submittedName>
        <fullName evidence="2">Uncharacterized protein</fullName>
    </submittedName>
</protein>
<organism evidence="2 3">
    <name type="scientific">Elysia crispata</name>
    <name type="common">lettuce slug</name>
    <dbReference type="NCBI Taxonomy" id="231223"/>
    <lineage>
        <taxon>Eukaryota</taxon>
        <taxon>Metazoa</taxon>
        <taxon>Spiralia</taxon>
        <taxon>Lophotrochozoa</taxon>
        <taxon>Mollusca</taxon>
        <taxon>Gastropoda</taxon>
        <taxon>Heterobranchia</taxon>
        <taxon>Euthyneura</taxon>
        <taxon>Panpulmonata</taxon>
        <taxon>Sacoglossa</taxon>
        <taxon>Placobranchoidea</taxon>
        <taxon>Plakobranchidae</taxon>
        <taxon>Elysia</taxon>
    </lineage>
</organism>
<evidence type="ECO:0000313" key="3">
    <source>
        <dbReference type="Proteomes" id="UP001283361"/>
    </source>
</evidence>
<dbReference type="AlphaFoldDB" id="A0AAE0ZLY6"/>
<reference evidence="2" key="1">
    <citation type="journal article" date="2023" name="G3 (Bethesda)">
        <title>A reference genome for the long-term kleptoplast-retaining sea slug Elysia crispata morphotype clarki.</title>
        <authorList>
            <person name="Eastman K.E."/>
            <person name="Pendleton A.L."/>
            <person name="Shaikh M.A."/>
            <person name="Suttiyut T."/>
            <person name="Ogas R."/>
            <person name="Tomko P."/>
            <person name="Gavelis G."/>
            <person name="Widhalm J.R."/>
            <person name="Wisecaver J.H."/>
        </authorList>
    </citation>
    <scope>NUCLEOTIDE SEQUENCE</scope>
    <source>
        <strain evidence="2">ECLA1</strain>
    </source>
</reference>
<comment type="caution">
    <text evidence="2">The sequence shown here is derived from an EMBL/GenBank/DDBJ whole genome shotgun (WGS) entry which is preliminary data.</text>
</comment>
<keyword evidence="3" id="KW-1185">Reference proteome</keyword>
<evidence type="ECO:0000256" key="1">
    <source>
        <dbReference type="SAM" id="MobiDB-lite"/>
    </source>
</evidence>
<evidence type="ECO:0000313" key="2">
    <source>
        <dbReference type="EMBL" id="KAK3771849.1"/>
    </source>
</evidence>
<feature type="region of interest" description="Disordered" evidence="1">
    <location>
        <begin position="56"/>
        <end position="75"/>
    </location>
</feature>
<sequence length="125" mass="13119">MRSVQSLATHDSPDKGQHCMDVSRTYLNGSVLSASTNLPPLADLVTPSASTIFAMPPAPDVSTTPPAPIVSTTPPAPIVLATPPASTVSTTPPALSNPQDLFNSLVEDYFQFLGTIKCNEKLSRV</sequence>
<proteinExistence type="predicted"/>
<accession>A0AAE0ZLY6</accession>
<gene>
    <name evidence="2" type="ORF">RRG08_028757</name>
</gene>
<name>A0AAE0ZLY6_9GAST</name>
<dbReference type="EMBL" id="JAWDGP010003672">
    <property type="protein sequence ID" value="KAK3771849.1"/>
    <property type="molecule type" value="Genomic_DNA"/>
</dbReference>
<dbReference type="Proteomes" id="UP001283361">
    <property type="component" value="Unassembled WGS sequence"/>
</dbReference>